<evidence type="ECO:0000313" key="4">
    <source>
        <dbReference type="Proteomes" id="UP000003374"/>
    </source>
</evidence>
<keyword evidence="1" id="KW-0479">Metal-binding</keyword>
<dbReference type="CDD" id="cd02222">
    <property type="entry name" value="cupin_TM1459-like"/>
    <property type="match status" value="1"/>
</dbReference>
<dbReference type="GO" id="GO:0046872">
    <property type="term" value="F:metal ion binding"/>
    <property type="evidence" value="ECO:0007669"/>
    <property type="project" value="UniProtKB-KW"/>
</dbReference>
<dbReference type="SUPFAM" id="SSF51182">
    <property type="entry name" value="RmlC-like cupins"/>
    <property type="match status" value="1"/>
</dbReference>
<gene>
    <name evidence="3" type="ORF">NB231_09088</name>
</gene>
<dbReference type="InterPro" id="IPR013096">
    <property type="entry name" value="Cupin_2"/>
</dbReference>
<organism evidence="3 4">
    <name type="scientific">Nitrococcus mobilis Nb-231</name>
    <dbReference type="NCBI Taxonomy" id="314278"/>
    <lineage>
        <taxon>Bacteria</taxon>
        <taxon>Pseudomonadati</taxon>
        <taxon>Pseudomonadota</taxon>
        <taxon>Gammaproteobacteria</taxon>
        <taxon>Chromatiales</taxon>
        <taxon>Ectothiorhodospiraceae</taxon>
        <taxon>Nitrococcus</taxon>
    </lineage>
</organism>
<dbReference type="Proteomes" id="UP000003374">
    <property type="component" value="Unassembled WGS sequence"/>
</dbReference>
<evidence type="ECO:0000313" key="3">
    <source>
        <dbReference type="EMBL" id="EAR22594.1"/>
    </source>
</evidence>
<dbReference type="PANTHER" id="PTHR35848:SF6">
    <property type="entry name" value="CUPIN TYPE-2 DOMAIN-CONTAINING PROTEIN"/>
    <property type="match status" value="1"/>
</dbReference>
<accession>A4BMZ5</accession>
<name>A4BMZ5_9GAMM</name>
<dbReference type="AlphaFoldDB" id="A4BMZ5"/>
<dbReference type="InterPro" id="IPR014710">
    <property type="entry name" value="RmlC-like_jellyroll"/>
</dbReference>
<evidence type="ECO:0000256" key="1">
    <source>
        <dbReference type="ARBA" id="ARBA00022723"/>
    </source>
</evidence>
<feature type="domain" description="Cupin type-2" evidence="2">
    <location>
        <begin position="53"/>
        <end position="121"/>
    </location>
</feature>
<comment type="caution">
    <text evidence="3">The sequence shown here is derived from an EMBL/GenBank/DDBJ whole genome shotgun (WGS) entry which is preliminary data.</text>
</comment>
<reference evidence="3 4" key="1">
    <citation type="submission" date="2006-02" db="EMBL/GenBank/DDBJ databases">
        <authorList>
            <person name="Waterbury J."/>
            <person name="Ferriera S."/>
            <person name="Johnson J."/>
            <person name="Kravitz S."/>
            <person name="Halpern A."/>
            <person name="Remington K."/>
            <person name="Beeson K."/>
            <person name="Tran B."/>
            <person name="Rogers Y.-H."/>
            <person name="Friedman R."/>
            <person name="Venter J.C."/>
        </authorList>
    </citation>
    <scope>NUCLEOTIDE SEQUENCE [LARGE SCALE GENOMIC DNA]</scope>
    <source>
        <strain evidence="3 4">Nb-231</strain>
    </source>
</reference>
<dbReference type="Gene3D" id="2.60.120.10">
    <property type="entry name" value="Jelly Rolls"/>
    <property type="match status" value="1"/>
</dbReference>
<evidence type="ECO:0000259" key="2">
    <source>
        <dbReference type="Pfam" id="PF07883"/>
    </source>
</evidence>
<sequence length="151" mass="17507">MDKSKIVRAQGYRWQGVPLREYKTEGSHFHAITRQSLLGEGEDEQAVNFLTRYFELQPGGYSTLEHHQHPHTVVVLRGSGEVILGDRVETIDRHDCIYIAPGTFHQFHASGGEPLGFLCIVDRHRDRPALPSQEELEQLRRDDRIRRRLRI</sequence>
<proteinExistence type="predicted"/>
<keyword evidence="4" id="KW-1185">Reference proteome</keyword>
<dbReference type="PANTHER" id="PTHR35848">
    <property type="entry name" value="OXALATE-BINDING PROTEIN"/>
    <property type="match status" value="1"/>
</dbReference>
<dbReference type="STRING" id="314278.NB231_09088"/>
<dbReference type="OrthoDB" id="1551122at2"/>
<dbReference type="HOGENOM" id="CLU_116722_1_0_6"/>
<dbReference type="eggNOG" id="COG1917">
    <property type="taxonomic scope" value="Bacteria"/>
</dbReference>
<dbReference type="InterPro" id="IPR051610">
    <property type="entry name" value="GPI/OXD"/>
</dbReference>
<dbReference type="EMBL" id="AAOF01000002">
    <property type="protein sequence ID" value="EAR22594.1"/>
    <property type="molecule type" value="Genomic_DNA"/>
</dbReference>
<dbReference type="RefSeq" id="WP_005001688.1">
    <property type="nucleotide sequence ID" value="NZ_CH672427.1"/>
</dbReference>
<protein>
    <recommendedName>
        <fullName evidence="2">Cupin type-2 domain-containing protein</fullName>
    </recommendedName>
</protein>
<dbReference type="InterPro" id="IPR011051">
    <property type="entry name" value="RmlC_Cupin_sf"/>
</dbReference>
<dbReference type="Pfam" id="PF07883">
    <property type="entry name" value="Cupin_2"/>
    <property type="match status" value="1"/>
</dbReference>